<evidence type="ECO:0000256" key="2">
    <source>
        <dbReference type="ARBA" id="ARBA00023134"/>
    </source>
</evidence>
<feature type="compositionally biased region" description="Basic residues" evidence="3">
    <location>
        <begin position="122"/>
        <end position="138"/>
    </location>
</feature>
<dbReference type="Pfam" id="PF04855">
    <property type="entry name" value="SNF5"/>
    <property type="match status" value="1"/>
</dbReference>
<feature type="region of interest" description="Disordered" evidence="3">
    <location>
        <begin position="590"/>
        <end position="614"/>
    </location>
</feature>
<dbReference type="Pfam" id="PF08438">
    <property type="entry name" value="YGR210-like_G4"/>
    <property type="match status" value="1"/>
</dbReference>
<dbReference type="Gene3D" id="3.10.20.30">
    <property type="match status" value="1"/>
</dbReference>
<feature type="region of interest" description="Disordered" evidence="3">
    <location>
        <begin position="375"/>
        <end position="473"/>
    </location>
</feature>
<dbReference type="SUPFAM" id="SSF81271">
    <property type="entry name" value="TGS-like"/>
    <property type="match status" value="1"/>
</dbReference>
<dbReference type="Gene3D" id="3.40.50.300">
    <property type="entry name" value="P-loop containing nucleotide triphosphate hydrolases"/>
    <property type="match status" value="1"/>
</dbReference>
<feature type="domain" description="OBG-type G" evidence="4">
    <location>
        <begin position="1684"/>
        <end position="1958"/>
    </location>
</feature>
<dbReference type="PROSITE" id="PS51710">
    <property type="entry name" value="G_OBG"/>
    <property type="match status" value="1"/>
</dbReference>
<dbReference type="PANTHER" id="PTHR23305">
    <property type="entry name" value="OBG GTPASE FAMILY"/>
    <property type="match status" value="1"/>
</dbReference>
<dbReference type="OrthoDB" id="545683at2759"/>
<dbReference type="GO" id="GO:0016887">
    <property type="term" value="F:ATP hydrolysis activity"/>
    <property type="evidence" value="ECO:0007669"/>
    <property type="project" value="TreeGrafter"/>
</dbReference>
<dbReference type="InterPro" id="IPR013646">
    <property type="entry name" value="YGR210-like_G4"/>
</dbReference>
<dbReference type="InterPro" id="IPR027417">
    <property type="entry name" value="P-loop_NTPase"/>
</dbReference>
<sequence>MSYNPLHFNKDLMQQDIEEGKFDATSNNNIIPSLDTNLNFNQLTQSQANFMSQLEDSQNKNRKNNIIEFEQSKNLLSSFNTANNTNPTNSSISTPLQVPKTEDNTLKRKTETSIPKNSNQAKNKKKKAPSSTKSKKSKKDQEQSPTKPSVPPKSAENLASDAPHSSLNQNFPPINSSSLIENKTSSNPILSNADKNLLFSTQNQGLDSLNTLVDNSSDQNKDLSQYFASLPTPVKLQMQQLQLLQQQQQQQLLQQQQLQQQNQQQRQHQIQQLSQQQMLAKQQLIQQHIVQQQLANQQLGLQNPQLHPQNQISQQSLSHTQVAQHLIPQHQMSQQQLAQHKFAQMQLLQQKQNQQLPLQQQQHSLQQQPGIQLTNQGNLTEKGTNFGSNSPSINASLNNFGSENPGSVDGNFQNSNSRDENFNQPSQNEINASQGNQPTTANNNNNNSNSNSNSNNNSQFFSSQNQQKVPLQKQLQHKAMFMQMLKQQPNMVAALIESDPKQLFQMASSQSNDENQRRIIFQQLLQRQNLVKSFISNSNLSSAQFLQSLILPNNSSEPLIKPEIQLADTSGSNIDSSFNSPVNLSQSFHIPNQNSDQDKFKSMSPSNSNINTTSNILLNASGKGNTNTSEHNIPRVQSFNTAQPAISTHPNSLISNTPINENPTSSVSHNFNSSSIQNPNLSSSQLISPITNFDSNNLKSHLANSQQNTNLPTSISPSPVNEGFDNEISNFKKILDSLPANLQDRLKKLTSTNAGRTYAFSIIFSKTLDSKGKLNSLFNITNEFFNSLVAENTTNIQNASDKDQNNLNTQINFSIKSNSIPNLQENITNMNEFNPTSSNLSSSTQVTNSFDPVSQHSSNFLPYKNDHASNTVNEIHTQVTPVSKTPVARGEHSFEIPVLPQVESSKAIVATTNTTSNVDIETINNGILPDSGPTKSIDIKSTHLQQARDLETLDDSKDLVRISSLEPPAEQNPLSSDPVTLPENSFNTTLPSCSGERDLLYIKRVNNYRLSTVSLFKHKEEKYKLGLEKQKTEILKMKQLWVDKSCNFNKKLALALEDDPLGLDISQVKKGKRVDRPFLWFRKKHIEQQAKAKENLVPIRIDLEVNGVKVRDTFTWNLNETIITPTDFAKIMCSDLQLPSDVFIPLISKSIEEQLNEYNDYQFSVDGLCDGILSNHRDLRAALQIDILVDGLSLKDEFEFCIDPAQLTEDFPEKFARSLCSEYYLNGEFVTAVAHAVREQLYSYTRSLIMSGYSPYSSRLSFIDSDLSNALLHPISEKNLFRHYVGPNTIVVPTLIFLSESDADKFSKESERDVRRKRRQAQARKAISKPDCEPMRTQRTVCILPYLSNLYTDKEINSYYGNSVFLTTPKTLSAISRNYFVPSIFNKFAKNLALTNSKLGLSTNNLSGSRMIIEGEIPIGLDSLTGRQMNLIGDEPTTSINLRQGLSEFGIQSKGLLKVSSDVKPFDGARRLSNLGQGKSGKNKVDILNPFSRKKYRARGRPSNLEKSLREVELAHVTKNKPELMKDAHLIVTSRQKLKIVDTGAPIEMLTEKLLQELTSKWSCVQCGKLPKDTDVIRMGPDGYHSLCDGCGHKYYMLLTNSKKNSKKPEIKHEKSKMEDTNENLDIEEVSETETIKKAQSQPTEAAEPLHSDSEKSFNLNFPGEMDLFDIENDDIKSDLGLDITDATAKVGNYPFTTIEPNQGIAYYPTACPCKRYNISEYCKPKYGWCDKGERFLPIKMIDVAGLVPGASEGRGLGNRFLDDLRHADVLIHIVDSSGTTDENGKVTKGYDPTNDIEWLRSEIHAWIFNNMNKKWDSTVRRHIATKSTSANTLQSQLSGYGANKEIVITSLGSDYSKIPLNEWKNDDLYNFVFRFIDVRFPTVIALNKIDHPDSDTNITRIIKRYTQANKNSMKLNSDKESVKSTVHGVNADRIVLTSALSECYLKLLEKQKYIFYKTGDEDFTSLADDPSLSDKLVSFDSNVADELERIRDLVLYRYFSTGTQQTIVKAVESLGMIPVYPVKKIPTILPSNSSSGDSSNTITGKDVFRDAMLVKSGTTVRQFAEILGDDFARNFNGAETIGNMQLGEDDVIVPGKNNIISIKTKYSSIKAANKSDK</sequence>
<dbReference type="GO" id="GO:0006338">
    <property type="term" value="P:chromatin remodeling"/>
    <property type="evidence" value="ECO:0007669"/>
    <property type="project" value="InterPro"/>
</dbReference>
<dbReference type="CDD" id="cd01899">
    <property type="entry name" value="Ygr210"/>
    <property type="match status" value="1"/>
</dbReference>
<dbReference type="GO" id="GO:0000228">
    <property type="term" value="C:nuclear chromosome"/>
    <property type="evidence" value="ECO:0007669"/>
    <property type="project" value="InterPro"/>
</dbReference>
<dbReference type="FunFam" id="1.10.8.470:FF:000001">
    <property type="entry name" value="GTP-binding protein homolog"/>
    <property type="match status" value="1"/>
</dbReference>
<protein>
    <submittedName>
        <fullName evidence="5">Putative GTP-binding protein</fullName>
    </submittedName>
</protein>
<evidence type="ECO:0000313" key="5">
    <source>
        <dbReference type="EMBL" id="OMJ20156.1"/>
    </source>
</evidence>
<dbReference type="GO" id="GO:0005737">
    <property type="term" value="C:cytoplasm"/>
    <property type="evidence" value="ECO:0007669"/>
    <property type="project" value="TreeGrafter"/>
</dbReference>
<dbReference type="InterPro" id="IPR006939">
    <property type="entry name" value="SNF5"/>
</dbReference>
<evidence type="ECO:0000259" key="4">
    <source>
        <dbReference type="PROSITE" id="PS51710"/>
    </source>
</evidence>
<keyword evidence="6" id="KW-1185">Reference proteome</keyword>
<evidence type="ECO:0000256" key="3">
    <source>
        <dbReference type="SAM" id="MobiDB-lite"/>
    </source>
</evidence>
<reference evidence="6" key="1">
    <citation type="submission" date="2017-01" db="EMBL/GenBank/DDBJ databases">
        <authorList>
            <person name="Wang Y."/>
            <person name="White M."/>
            <person name="Kvist S."/>
            <person name="Moncalvo J.-M."/>
        </authorList>
    </citation>
    <scope>NUCLEOTIDE SEQUENCE [LARGE SCALE GENOMIC DNA]</scope>
    <source>
        <strain evidence="6">ID-206-W2</strain>
    </source>
</reference>
<dbReference type="Gene3D" id="1.10.8.470">
    <property type="match status" value="1"/>
</dbReference>
<gene>
    <name evidence="5" type="ORF">AYI69_g6327</name>
</gene>
<keyword evidence="1" id="KW-0547">Nucleotide-binding</keyword>
<feature type="compositionally biased region" description="Polar residues" evidence="3">
    <location>
        <begin position="646"/>
        <end position="664"/>
    </location>
</feature>
<dbReference type="InterPro" id="IPR006073">
    <property type="entry name" value="GTP-bd"/>
</dbReference>
<dbReference type="Proteomes" id="UP000187429">
    <property type="component" value="Unassembled WGS sequence"/>
</dbReference>
<dbReference type="GO" id="GO:0005525">
    <property type="term" value="F:GTP binding"/>
    <property type="evidence" value="ECO:0007669"/>
    <property type="project" value="UniProtKB-KW"/>
</dbReference>
<feature type="region of interest" description="Disordered" evidence="3">
    <location>
        <begin position="1635"/>
        <end position="1655"/>
    </location>
</feature>
<dbReference type="SUPFAM" id="SSF52540">
    <property type="entry name" value="P-loop containing nucleoside triphosphate hydrolases"/>
    <property type="match status" value="1"/>
</dbReference>
<evidence type="ECO:0000313" key="6">
    <source>
        <dbReference type="Proteomes" id="UP000187429"/>
    </source>
</evidence>
<feature type="region of interest" description="Disordered" evidence="3">
    <location>
        <begin position="1308"/>
        <end position="1328"/>
    </location>
</feature>
<feature type="compositionally biased region" description="Low complexity" evidence="3">
    <location>
        <begin position="665"/>
        <end position="675"/>
    </location>
</feature>
<organism evidence="5 6">
    <name type="scientific">Smittium culicis</name>
    <dbReference type="NCBI Taxonomy" id="133412"/>
    <lineage>
        <taxon>Eukaryota</taxon>
        <taxon>Fungi</taxon>
        <taxon>Fungi incertae sedis</taxon>
        <taxon>Zoopagomycota</taxon>
        <taxon>Kickxellomycotina</taxon>
        <taxon>Harpellomycetes</taxon>
        <taxon>Harpellales</taxon>
        <taxon>Legeriomycetaceae</taxon>
        <taxon>Smittium</taxon>
    </lineage>
</organism>
<accession>A0A1R1Y0D1</accession>
<keyword evidence="2" id="KW-0342">GTP-binding</keyword>
<dbReference type="EMBL" id="LSSM01002834">
    <property type="protein sequence ID" value="OMJ20156.1"/>
    <property type="molecule type" value="Genomic_DNA"/>
</dbReference>
<feature type="compositionally biased region" description="Basic and acidic residues" evidence="3">
    <location>
        <begin position="100"/>
        <end position="111"/>
    </location>
</feature>
<dbReference type="InterPro" id="IPR012676">
    <property type="entry name" value="TGS-like"/>
</dbReference>
<proteinExistence type="predicted"/>
<name>A0A1R1Y0D1_9FUNG</name>
<feature type="region of interest" description="Disordered" evidence="3">
    <location>
        <begin position="78"/>
        <end position="179"/>
    </location>
</feature>
<dbReference type="InterPro" id="IPR012675">
    <property type="entry name" value="Beta-grasp_dom_sf"/>
</dbReference>
<feature type="compositionally biased region" description="Polar residues" evidence="3">
    <location>
        <begin position="972"/>
        <end position="983"/>
    </location>
</feature>
<feature type="compositionally biased region" description="Polar residues" evidence="3">
    <location>
        <begin position="375"/>
        <end position="441"/>
    </location>
</feature>
<feature type="compositionally biased region" description="Low complexity" evidence="3">
    <location>
        <begin position="442"/>
        <end position="467"/>
    </location>
</feature>
<dbReference type="InterPro" id="IPR031167">
    <property type="entry name" value="G_OBG"/>
</dbReference>
<evidence type="ECO:0000256" key="1">
    <source>
        <dbReference type="ARBA" id="ARBA00022741"/>
    </source>
</evidence>
<comment type="caution">
    <text evidence="5">The sequence shown here is derived from an EMBL/GenBank/DDBJ whole genome shotgun (WGS) entry which is preliminary data.</text>
</comment>
<feature type="compositionally biased region" description="Low complexity" evidence="3">
    <location>
        <begin position="78"/>
        <end position="94"/>
    </location>
</feature>
<feature type="compositionally biased region" description="Polar residues" evidence="3">
    <location>
        <begin position="163"/>
        <end position="179"/>
    </location>
</feature>
<dbReference type="Pfam" id="PF01926">
    <property type="entry name" value="MMR_HSR1"/>
    <property type="match status" value="1"/>
</dbReference>
<feature type="region of interest" description="Disordered" evidence="3">
    <location>
        <begin position="964"/>
        <end position="983"/>
    </location>
</feature>
<feature type="region of interest" description="Disordered" evidence="3">
    <location>
        <begin position="646"/>
        <end position="675"/>
    </location>
</feature>
<dbReference type="PANTHER" id="PTHR23305:SF1">
    <property type="entry name" value="OBG-TYPE G DOMAIN-CONTAINING PROTEIN"/>
    <property type="match status" value="1"/>
</dbReference>